<proteinExistence type="predicted"/>
<protein>
    <recommendedName>
        <fullName evidence="3">Zinc finger PMZ-type domain-containing protein</fullName>
    </recommendedName>
</protein>
<feature type="region of interest" description="Disordered" evidence="1">
    <location>
        <begin position="120"/>
        <end position="160"/>
    </location>
</feature>
<dbReference type="AlphaFoldDB" id="A0A1S3YK30"/>
<evidence type="ECO:0008006" key="3">
    <source>
        <dbReference type="Google" id="ProtNLM"/>
    </source>
</evidence>
<gene>
    <name evidence="2" type="primary">LOC107777124</name>
</gene>
<evidence type="ECO:0000313" key="2">
    <source>
        <dbReference type="RefSeq" id="XP_016452596.1"/>
    </source>
</evidence>
<dbReference type="RefSeq" id="XP_016452596.1">
    <property type="nucleotide sequence ID" value="XM_016597110.1"/>
</dbReference>
<evidence type="ECO:0000256" key="1">
    <source>
        <dbReference type="SAM" id="MobiDB-lite"/>
    </source>
</evidence>
<dbReference type="KEGG" id="nta:107777124"/>
<name>A0A1S3YK30_TOBAC</name>
<dbReference type="STRING" id="4097.A0A1S3YK30"/>
<reference evidence="2" key="1">
    <citation type="submission" date="2025-08" db="UniProtKB">
        <authorList>
            <consortium name="RefSeq"/>
        </authorList>
    </citation>
    <scope>IDENTIFICATION</scope>
</reference>
<feature type="compositionally biased region" description="Basic residues" evidence="1">
    <location>
        <begin position="147"/>
        <end position="157"/>
    </location>
</feature>
<accession>A0A1S3YK30</accession>
<sequence length="180" mass="21211">MRRFVDKWITDISPIARMNLEKNKDASKRCKVLWNGDNGFEISNGDIKHIVDLSEKTCTYRTWMLREIPCPYAIFSLYHLGQNPDDLVEHWYIKTTFMKAYQYFIQPIHNMKMWPELSNPSIEPPEPKPMSGRPKICRRKSKDEPRKKHGKLSKKGVKMTCSKSSVRSQQNFMQIMGKIN</sequence>
<dbReference type="PaxDb" id="4097-A0A1S3YK30"/>
<dbReference type="PANTHER" id="PTHR31973:SF197">
    <property type="entry name" value="SWIM-TYPE DOMAIN-CONTAINING PROTEIN"/>
    <property type="match status" value="1"/>
</dbReference>
<dbReference type="OrthoDB" id="1301333at2759"/>
<organism evidence="2">
    <name type="scientific">Nicotiana tabacum</name>
    <name type="common">Common tobacco</name>
    <dbReference type="NCBI Taxonomy" id="4097"/>
    <lineage>
        <taxon>Eukaryota</taxon>
        <taxon>Viridiplantae</taxon>
        <taxon>Streptophyta</taxon>
        <taxon>Embryophyta</taxon>
        <taxon>Tracheophyta</taxon>
        <taxon>Spermatophyta</taxon>
        <taxon>Magnoliopsida</taxon>
        <taxon>eudicotyledons</taxon>
        <taxon>Gunneridae</taxon>
        <taxon>Pentapetalae</taxon>
        <taxon>asterids</taxon>
        <taxon>lamiids</taxon>
        <taxon>Solanales</taxon>
        <taxon>Solanaceae</taxon>
        <taxon>Nicotianoideae</taxon>
        <taxon>Nicotianeae</taxon>
        <taxon>Nicotiana</taxon>
    </lineage>
</organism>
<dbReference type="PANTHER" id="PTHR31973">
    <property type="entry name" value="POLYPROTEIN, PUTATIVE-RELATED"/>
    <property type="match status" value="1"/>
</dbReference>